<evidence type="ECO:0000313" key="4">
    <source>
        <dbReference type="Proteomes" id="UP000633619"/>
    </source>
</evidence>
<dbReference type="CDD" id="cd03169">
    <property type="entry name" value="GATase1_PfpI_1"/>
    <property type="match status" value="1"/>
</dbReference>
<dbReference type="RefSeq" id="WP_181732663.1">
    <property type="nucleotide sequence ID" value="NZ_JACEIR010000010.1"/>
</dbReference>
<dbReference type="NCBIfam" id="TIGR01382">
    <property type="entry name" value="PfpI"/>
    <property type="match status" value="1"/>
</dbReference>
<organism evidence="3 4">
    <name type="scientific">Thermoactinomyces intermedius</name>
    <dbReference type="NCBI Taxonomy" id="2024"/>
    <lineage>
        <taxon>Bacteria</taxon>
        <taxon>Bacillati</taxon>
        <taxon>Bacillota</taxon>
        <taxon>Bacilli</taxon>
        <taxon>Bacillales</taxon>
        <taxon>Thermoactinomycetaceae</taxon>
        <taxon>Thermoactinomyces</taxon>
    </lineage>
</organism>
<proteinExistence type="inferred from homology"/>
<dbReference type="PANTHER" id="PTHR42733:SF2">
    <property type="entry name" value="DJ-1_THIJ_PFPI FAMILY PROTEIN"/>
    <property type="match status" value="1"/>
</dbReference>
<dbReference type="PROSITE" id="PS51276">
    <property type="entry name" value="PEPTIDASE_C56_PFPI"/>
    <property type="match status" value="1"/>
</dbReference>
<evidence type="ECO:0000259" key="2">
    <source>
        <dbReference type="Pfam" id="PF01965"/>
    </source>
</evidence>
<evidence type="ECO:0000256" key="1">
    <source>
        <dbReference type="ARBA" id="ARBA00008542"/>
    </source>
</evidence>
<dbReference type="EMBL" id="JAECVW010000007">
    <property type="protein sequence ID" value="MBH8595888.1"/>
    <property type="molecule type" value="Genomic_DNA"/>
</dbReference>
<protein>
    <submittedName>
        <fullName evidence="3">DJ-1/PfpI family protein</fullName>
    </submittedName>
</protein>
<gene>
    <name evidence="3" type="ORF">I8U20_11155</name>
</gene>
<reference evidence="3 4" key="1">
    <citation type="submission" date="2020-12" db="EMBL/GenBank/DDBJ databases">
        <title>WGS of Thermoactinomyces spp.</title>
        <authorList>
            <person name="Cheng K."/>
        </authorList>
    </citation>
    <scope>NUCLEOTIDE SEQUENCE [LARGE SCALE GENOMIC DNA]</scope>
    <source>
        <strain evidence="4">CICC 10671\DSM 43846</strain>
    </source>
</reference>
<name>A0A8I1DCV5_THEIN</name>
<dbReference type="Proteomes" id="UP000633619">
    <property type="component" value="Unassembled WGS sequence"/>
</dbReference>
<keyword evidence="4" id="KW-1185">Reference proteome</keyword>
<dbReference type="SUPFAM" id="SSF52317">
    <property type="entry name" value="Class I glutamine amidotransferase-like"/>
    <property type="match status" value="1"/>
</dbReference>
<feature type="domain" description="DJ-1/PfpI" evidence="2">
    <location>
        <begin position="2"/>
        <end position="178"/>
    </location>
</feature>
<dbReference type="InterPro" id="IPR029062">
    <property type="entry name" value="Class_I_gatase-like"/>
</dbReference>
<dbReference type="Pfam" id="PF01965">
    <property type="entry name" value="DJ-1_PfpI"/>
    <property type="match status" value="1"/>
</dbReference>
<comment type="similarity">
    <text evidence="1">Belongs to the peptidase C56 family.</text>
</comment>
<dbReference type="Gene3D" id="3.40.50.880">
    <property type="match status" value="1"/>
</dbReference>
<accession>A0A8I1DCV5</accession>
<sequence>MAKVLILTGDAVEALEIFYPYYRLLEEGHEVTIASPNKKKLQTVCHDFVDMETFTEKLAYGIDSHASFSEINPADYDGLIIPGGRAPEYIRMEKEIPAIVSHFFENNKPVGAICHAALVFSVIPESVKNRSMTAFTTCKPEVESAGAEYVNKELHVDNNLVSAHAWPDLPGFMREFLKKLK</sequence>
<dbReference type="InterPro" id="IPR006286">
    <property type="entry name" value="C56_PfpI-like"/>
</dbReference>
<evidence type="ECO:0000313" key="3">
    <source>
        <dbReference type="EMBL" id="MBH8595888.1"/>
    </source>
</evidence>
<comment type="caution">
    <text evidence="3">The sequence shown here is derived from an EMBL/GenBank/DDBJ whole genome shotgun (WGS) entry which is preliminary data.</text>
</comment>
<dbReference type="InterPro" id="IPR002818">
    <property type="entry name" value="DJ-1/PfpI"/>
</dbReference>
<dbReference type="AlphaFoldDB" id="A0A8I1DCV5"/>
<dbReference type="PANTHER" id="PTHR42733">
    <property type="entry name" value="DJ-1 PROTEIN"/>
    <property type="match status" value="1"/>
</dbReference>